<comment type="caution">
    <text evidence="1">The sequence shown here is derived from an EMBL/GenBank/DDBJ whole genome shotgun (WGS) entry which is preliminary data.</text>
</comment>
<protein>
    <submittedName>
        <fullName evidence="1">Uncharacterized protein</fullName>
    </submittedName>
</protein>
<feature type="non-terminal residue" evidence="1">
    <location>
        <position position="245"/>
    </location>
</feature>
<dbReference type="Proteomes" id="UP000749559">
    <property type="component" value="Unassembled WGS sequence"/>
</dbReference>
<evidence type="ECO:0000313" key="2">
    <source>
        <dbReference type="Proteomes" id="UP000749559"/>
    </source>
</evidence>
<keyword evidence="2" id="KW-1185">Reference proteome</keyword>
<sequence>MALLPLRLAVLTELQKTRNVVGGTGSHNFHIINRAKDGLMTLMKPDSKTVVIEIDFSMRPPPQMRVWGETVRIITQILDATPRGKQFHYMVEGVTVRDGRDEHPGLTMYRGQSGLDVTNGYNNNGRCAEIRYDELRFTLIPYNYVEHTSEHFVENVFTALKRAFAVEDQNIEIYLQIHLDALPTYCEGAPLTKADRAIVEKNCIRDPSFTHYVSIRLWAGSCYNTTLMNCVVAVAHVILGLHPPG</sequence>
<reference evidence="1" key="1">
    <citation type="submission" date="2022-03" db="EMBL/GenBank/DDBJ databases">
        <authorList>
            <person name="Martin C."/>
        </authorList>
    </citation>
    <scope>NUCLEOTIDE SEQUENCE</scope>
</reference>
<name>A0A8S4QC05_OWEFU</name>
<dbReference type="EMBL" id="CAIIXF020000309">
    <property type="protein sequence ID" value="CAH1803199.1"/>
    <property type="molecule type" value="Genomic_DNA"/>
</dbReference>
<evidence type="ECO:0000313" key="1">
    <source>
        <dbReference type="EMBL" id="CAH1803199.1"/>
    </source>
</evidence>
<accession>A0A8S4QC05</accession>
<dbReference type="AlphaFoldDB" id="A0A8S4QC05"/>
<organism evidence="1 2">
    <name type="scientific">Owenia fusiformis</name>
    <name type="common">Polychaete worm</name>
    <dbReference type="NCBI Taxonomy" id="6347"/>
    <lineage>
        <taxon>Eukaryota</taxon>
        <taxon>Metazoa</taxon>
        <taxon>Spiralia</taxon>
        <taxon>Lophotrochozoa</taxon>
        <taxon>Annelida</taxon>
        <taxon>Polychaeta</taxon>
        <taxon>Sedentaria</taxon>
        <taxon>Canalipalpata</taxon>
        <taxon>Sabellida</taxon>
        <taxon>Oweniida</taxon>
        <taxon>Oweniidae</taxon>
        <taxon>Owenia</taxon>
    </lineage>
</organism>
<gene>
    <name evidence="1" type="ORF">OFUS_LOCUS26810</name>
</gene>
<proteinExistence type="predicted"/>